<dbReference type="Gene3D" id="1.20.120.530">
    <property type="entry name" value="GntR ligand-binding domain-like"/>
    <property type="match status" value="1"/>
</dbReference>
<accession>A0A3D8X7Q6</accession>
<dbReference type="SMART" id="SM00345">
    <property type="entry name" value="HTH_GNTR"/>
    <property type="match status" value="1"/>
</dbReference>
<dbReference type="AlphaFoldDB" id="A0A3D8X7Q6"/>
<dbReference type="PANTHER" id="PTHR43537:SF24">
    <property type="entry name" value="GLUCONATE OPERON TRANSCRIPTIONAL REPRESSOR"/>
    <property type="match status" value="1"/>
</dbReference>
<dbReference type="Gene3D" id="1.10.10.10">
    <property type="entry name" value="Winged helix-like DNA-binding domain superfamily/Winged helix DNA-binding domain"/>
    <property type="match status" value="1"/>
</dbReference>
<dbReference type="EMBL" id="PQWM01000006">
    <property type="protein sequence ID" value="RDZ17718.1"/>
    <property type="molecule type" value="Genomic_DNA"/>
</dbReference>
<dbReference type="InterPro" id="IPR036390">
    <property type="entry name" value="WH_DNA-bd_sf"/>
</dbReference>
<dbReference type="SUPFAM" id="SSF48008">
    <property type="entry name" value="GntR ligand-binding domain-like"/>
    <property type="match status" value="1"/>
</dbReference>
<dbReference type="InterPro" id="IPR000524">
    <property type="entry name" value="Tscrpt_reg_HTH_GntR"/>
</dbReference>
<evidence type="ECO:0000256" key="1">
    <source>
        <dbReference type="ARBA" id="ARBA00023015"/>
    </source>
</evidence>
<gene>
    <name evidence="5" type="ORF">C3744_02110</name>
</gene>
<evidence type="ECO:0000313" key="6">
    <source>
        <dbReference type="Proteomes" id="UP000256519"/>
    </source>
</evidence>
<name>A0A3D8X7Q6_PRIMG</name>
<dbReference type="SMART" id="SM00895">
    <property type="entry name" value="FCD"/>
    <property type="match status" value="1"/>
</dbReference>
<feature type="domain" description="HTH gntR-type" evidence="4">
    <location>
        <begin position="14"/>
        <end position="80"/>
    </location>
</feature>
<protein>
    <submittedName>
        <fullName evidence="5">GntR family transcriptional regulator</fullName>
    </submittedName>
</protein>
<dbReference type="GO" id="GO:0003677">
    <property type="term" value="F:DNA binding"/>
    <property type="evidence" value="ECO:0007669"/>
    <property type="project" value="UniProtKB-KW"/>
</dbReference>
<keyword evidence="1" id="KW-0805">Transcription regulation</keyword>
<evidence type="ECO:0000313" key="5">
    <source>
        <dbReference type="EMBL" id="RDZ17718.1"/>
    </source>
</evidence>
<dbReference type="Pfam" id="PF07729">
    <property type="entry name" value="FCD"/>
    <property type="match status" value="1"/>
</dbReference>
<proteinExistence type="predicted"/>
<dbReference type="CDD" id="cd07377">
    <property type="entry name" value="WHTH_GntR"/>
    <property type="match status" value="1"/>
</dbReference>
<dbReference type="InterPro" id="IPR008920">
    <property type="entry name" value="TF_FadR/GntR_C"/>
</dbReference>
<comment type="caution">
    <text evidence="5">The sequence shown here is derived from an EMBL/GenBank/DDBJ whole genome shotgun (WGS) entry which is preliminary data.</text>
</comment>
<dbReference type="GO" id="GO:0003700">
    <property type="term" value="F:DNA-binding transcription factor activity"/>
    <property type="evidence" value="ECO:0007669"/>
    <property type="project" value="InterPro"/>
</dbReference>
<dbReference type="PANTHER" id="PTHR43537">
    <property type="entry name" value="TRANSCRIPTIONAL REGULATOR, GNTR FAMILY"/>
    <property type="match status" value="1"/>
</dbReference>
<dbReference type="InterPro" id="IPR036388">
    <property type="entry name" value="WH-like_DNA-bd_sf"/>
</dbReference>
<dbReference type="RefSeq" id="WP_116071574.1">
    <property type="nucleotide sequence ID" value="NZ_CP187630.1"/>
</dbReference>
<dbReference type="Proteomes" id="UP000256519">
    <property type="component" value="Unassembled WGS sequence"/>
</dbReference>
<evidence type="ECO:0000256" key="3">
    <source>
        <dbReference type="ARBA" id="ARBA00023163"/>
    </source>
</evidence>
<keyword evidence="2" id="KW-0238">DNA-binding</keyword>
<sequence length="229" mass="26746">MKKLTYPERWLRGASLGEQVVNKLRIQIMSGELKKGTTLSENQLSAEFGMSRSPIREALRTLSTEGLIDLQRMGAVVIGLTTRDLHELYDVRLLLEHFVLERLSEVNHDSIIKKLEQSIDQMNTAAKYDDYVEFAYQDLRFHELVIIEANHKRILRLWESIREIILAALLITTEKRFRNDKEAVMPLIEQHHEMIKALKSQNIKRIQDEVKRHFKDTRNTITASLVNEL</sequence>
<dbReference type="Pfam" id="PF00392">
    <property type="entry name" value="GntR"/>
    <property type="match status" value="1"/>
</dbReference>
<dbReference type="SUPFAM" id="SSF46785">
    <property type="entry name" value="Winged helix' DNA-binding domain"/>
    <property type="match status" value="1"/>
</dbReference>
<reference evidence="5 6" key="1">
    <citation type="journal article" date="2018" name="Appl. Environ. Microbiol.">
        <title>Antimicrobial susceptibility testing and tentative epidemiological cut-off values of five Bacillus species relevant for use as animal feed additives or for plant protection.</title>
        <authorList>
            <person name="Agerso Y."/>
            <person name="Stuer-Lauridsen B."/>
            <person name="Bjerre K."/>
            <person name="Jensen M.G."/>
            <person name="Johansen E."/>
            <person name="Bennedsen M."/>
            <person name="Brockmann E."/>
            <person name="Nielsen B."/>
        </authorList>
    </citation>
    <scope>NUCLEOTIDE SEQUENCE [LARGE SCALE GENOMIC DNA]</scope>
    <source>
        <strain evidence="5 6">CHCC20162</strain>
    </source>
</reference>
<dbReference type="PRINTS" id="PR00035">
    <property type="entry name" value="HTHGNTR"/>
</dbReference>
<evidence type="ECO:0000256" key="2">
    <source>
        <dbReference type="ARBA" id="ARBA00023125"/>
    </source>
</evidence>
<dbReference type="PROSITE" id="PS50949">
    <property type="entry name" value="HTH_GNTR"/>
    <property type="match status" value="1"/>
</dbReference>
<organism evidence="5 6">
    <name type="scientific">Priestia megaterium</name>
    <name type="common">Bacillus megaterium</name>
    <dbReference type="NCBI Taxonomy" id="1404"/>
    <lineage>
        <taxon>Bacteria</taxon>
        <taxon>Bacillati</taxon>
        <taxon>Bacillota</taxon>
        <taxon>Bacilli</taxon>
        <taxon>Bacillales</taxon>
        <taxon>Bacillaceae</taxon>
        <taxon>Priestia</taxon>
    </lineage>
</organism>
<keyword evidence="3" id="KW-0804">Transcription</keyword>
<dbReference type="InterPro" id="IPR011711">
    <property type="entry name" value="GntR_C"/>
</dbReference>
<evidence type="ECO:0000259" key="4">
    <source>
        <dbReference type="PROSITE" id="PS50949"/>
    </source>
</evidence>